<accession>A0A1X2GYT4</accession>
<evidence type="ECO:0000256" key="5">
    <source>
        <dbReference type="ARBA" id="ARBA00022776"/>
    </source>
</evidence>
<sequence length="849" mass="97385">MVNRQSFQSKKQQTLASLSTSIPNLFNDAQQKNAVLTKQAVALRKIQETCCLNHPFVIGQPLDLDEQGEAAFNQEFLRNVNKILLRRRREAHADNIVRFIATFLNYTQKQDDPASDRNKKNQAPPDDGHTDDQPSQDPSSTNEDQDDINHERQPSPAEPIPSQDDDPMDEDMPETMSSRFVRVLMTYILKGHTAKSQTVRLRCCQIIALSVSCLGELDEDLYQQLKMVLFERVRDKEPSVRIQAANALSKLEISDEEPDPFDQMNISQKLIHLLRTDSSAEVRRVVILNLELNPTTLPHLIERARDTDALNRRLVFSHALHEHLDDFRTIPVPDLYRLIKWGLNDRDPSVREAATRMITGPWINQAGNNLLEFLERMDVMDMVNMETSEKMLTTLLEKRKDSLSLKFEDEFWQNLTPESVFLARFYIKVLIENEMDDKLEVVLPELTRLAFYIQHYNQLWQQASHDSEAHYEFIVGQLFEIGKNLDYADEVGRRKMYETLKTLALIPDIPEEYLEHIADLLSLVAMDEPDYTRMIVDIIGDIQDAVEPDDTDFDGRNKRLRFDDDVVIKVEEGDEPDAAALSIMYGRLKCLTLCKFMLQRCELSLNNNTSIYGILNDMVIPAVQNSEALLREEGLHCLGLACHLDKSVGIHNVPMFIKCVQSGHDELKNKALMTLFDLISKYGYHAIAEKSPDVRSVFEYCLDHDNEKLQATTTEGLAKVMLSRQLKDDEMLKLLTVLYFFPTTMENGSVQQCLTYFFPAYCHSNAENQQSMARIAVSAIQELVDTYLDLQEDEKMIDPKRISEMMADWTDPRQLVVPEQQETNKGVQGPMALEVVQVLVTCNKNDDGK</sequence>
<dbReference type="GO" id="GO:0007076">
    <property type="term" value="P:mitotic chromosome condensation"/>
    <property type="evidence" value="ECO:0007669"/>
    <property type="project" value="InterPro"/>
</dbReference>
<name>A0A1X2GYT4_9FUNG</name>
<keyword evidence="3" id="KW-0158">Chromosome</keyword>
<keyword evidence="5" id="KW-0498">Mitosis</keyword>
<dbReference type="InterPro" id="IPR027165">
    <property type="entry name" value="CND3"/>
</dbReference>
<evidence type="ECO:0000256" key="8">
    <source>
        <dbReference type="SAM" id="MobiDB-lite"/>
    </source>
</evidence>
<feature type="compositionally biased region" description="Basic and acidic residues" evidence="8">
    <location>
        <begin position="109"/>
        <end position="119"/>
    </location>
</feature>
<dbReference type="PANTHER" id="PTHR14418:SF5">
    <property type="entry name" value="CONDENSIN COMPLEX SUBUNIT 3"/>
    <property type="match status" value="1"/>
</dbReference>
<dbReference type="PANTHER" id="PTHR14418">
    <property type="entry name" value="CONDENSIN COMPLEX SUBUNIT 3-RELATED"/>
    <property type="match status" value="1"/>
</dbReference>
<protein>
    <recommendedName>
        <fullName evidence="9">Nuclear condensin complex subunit 3 C-terminal domain-containing protein</fullName>
    </recommendedName>
</protein>
<organism evidence="10 11">
    <name type="scientific">Hesseltinella vesiculosa</name>
    <dbReference type="NCBI Taxonomy" id="101127"/>
    <lineage>
        <taxon>Eukaryota</taxon>
        <taxon>Fungi</taxon>
        <taxon>Fungi incertae sedis</taxon>
        <taxon>Mucoromycota</taxon>
        <taxon>Mucoromycotina</taxon>
        <taxon>Mucoromycetes</taxon>
        <taxon>Mucorales</taxon>
        <taxon>Cunninghamellaceae</taxon>
        <taxon>Hesseltinella</taxon>
    </lineage>
</organism>
<dbReference type="GO" id="GO:0000796">
    <property type="term" value="C:condensin complex"/>
    <property type="evidence" value="ECO:0007669"/>
    <property type="project" value="InterPro"/>
</dbReference>
<dbReference type="InterPro" id="IPR011989">
    <property type="entry name" value="ARM-like"/>
</dbReference>
<comment type="similarity">
    <text evidence="2">Belongs to the CND3 (condensin subunit 3) family.</text>
</comment>
<reference evidence="10 11" key="1">
    <citation type="submission" date="2016-07" db="EMBL/GenBank/DDBJ databases">
        <title>Pervasive Adenine N6-methylation of Active Genes in Fungi.</title>
        <authorList>
            <consortium name="DOE Joint Genome Institute"/>
            <person name="Mondo S.J."/>
            <person name="Dannebaum R.O."/>
            <person name="Kuo R.C."/>
            <person name="Labutti K."/>
            <person name="Haridas S."/>
            <person name="Kuo A."/>
            <person name="Salamov A."/>
            <person name="Ahrendt S.R."/>
            <person name="Lipzen A."/>
            <person name="Sullivan W."/>
            <person name="Andreopoulos W.B."/>
            <person name="Clum A."/>
            <person name="Lindquist E."/>
            <person name="Daum C."/>
            <person name="Ramamoorthy G.K."/>
            <person name="Gryganskyi A."/>
            <person name="Culley D."/>
            <person name="Magnuson J.K."/>
            <person name="James T.Y."/>
            <person name="O'Malley M.A."/>
            <person name="Stajich J.E."/>
            <person name="Spatafora J.W."/>
            <person name="Visel A."/>
            <person name="Grigoriev I.V."/>
        </authorList>
    </citation>
    <scope>NUCLEOTIDE SEQUENCE [LARGE SCALE GENOMIC DNA]</scope>
    <source>
        <strain evidence="10 11">NRRL 3301</strain>
    </source>
</reference>
<dbReference type="GO" id="GO:0051301">
    <property type="term" value="P:cell division"/>
    <property type="evidence" value="ECO:0007669"/>
    <property type="project" value="UniProtKB-KW"/>
</dbReference>
<feature type="domain" description="Nuclear condensin complex subunit 3 C-terminal" evidence="9">
    <location>
        <begin position="589"/>
        <end position="844"/>
    </location>
</feature>
<keyword evidence="4" id="KW-0132">Cell division</keyword>
<keyword evidence="6" id="KW-0226">DNA condensation</keyword>
<dbReference type="OrthoDB" id="27187at2759"/>
<keyword evidence="7" id="KW-0131">Cell cycle</keyword>
<dbReference type="AlphaFoldDB" id="A0A1X2GYT4"/>
<evidence type="ECO:0000256" key="4">
    <source>
        <dbReference type="ARBA" id="ARBA00022618"/>
    </source>
</evidence>
<evidence type="ECO:0000259" key="9">
    <source>
        <dbReference type="Pfam" id="PF12719"/>
    </source>
</evidence>
<gene>
    <name evidence="10" type="ORF">DM01DRAFT_1331258</name>
</gene>
<feature type="region of interest" description="Disordered" evidence="8">
    <location>
        <begin position="108"/>
        <end position="173"/>
    </location>
</feature>
<comment type="subcellular location">
    <subcellularLocation>
        <location evidence="1">Chromosome</location>
    </subcellularLocation>
</comment>
<comment type="caution">
    <text evidence="10">The sequence shown here is derived from an EMBL/GenBank/DDBJ whole genome shotgun (WGS) entry which is preliminary data.</text>
</comment>
<dbReference type="GO" id="GO:0000793">
    <property type="term" value="C:condensed chromosome"/>
    <property type="evidence" value="ECO:0007669"/>
    <property type="project" value="TreeGrafter"/>
</dbReference>
<dbReference type="STRING" id="101127.A0A1X2GYT4"/>
<evidence type="ECO:0000256" key="1">
    <source>
        <dbReference type="ARBA" id="ARBA00004286"/>
    </source>
</evidence>
<evidence type="ECO:0000256" key="2">
    <source>
        <dbReference type="ARBA" id="ARBA00006533"/>
    </source>
</evidence>
<dbReference type="Gene3D" id="1.25.10.10">
    <property type="entry name" value="Leucine-rich Repeat Variant"/>
    <property type="match status" value="1"/>
</dbReference>
<dbReference type="EMBL" id="MCGT01000001">
    <property type="protein sequence ID" value="ORX63182.1"/>
    <property type="molecule type" value="Genomic_DNA"/>
</dbReference>
<evidence type="ECO:0000313" key="10">
    <source>
        <dbReference type="EMBL" id="ORX63182.1"/>
    </source>
</evidence>
<proteinExistence type="inferred from homology"/>
<dbReference type="SUPFAM" id="SSF48371">
    <property type="entry name" value="ARM repeat"/>
    <property type="match status" value="1"/>
</dbReference>
<feature type="compositionally biased region" description="Acidic residues" evidence="8">
    <location>
        <begin position="163"/>
        <end position="173"/>
    </location>
</feature>
<dbReference type="InterPro" id="IPR025977">
    <property type="entry name" value="Cnd3_C"/>
</dbReference>
<keyword evidence="11" id="KW-1185">Reference proteome</keyword>
<dbReference type="InterPro" id="IPR016024">
    <property type="entry name" value="ARM-type_fold"/>
</dbReference>
<evidence type="ECO:0000256" key="6">
    <source>
        <dbReference type="ARBA" id="ARBA00023067"/>
    </source>
</evidence>
<evidence type="ECO:0000313" key="11">
    <source>
        <dbReference type="Proteomes" id="UP000242146"/>
    </source>
</evidence>
<feature type="compositionally biased region" description="Polar residues" evidence="8">
    <location>
        <begin position="133"/>
        <end position="142"/>
    </location>
</feature>
<evidence type="ECO:0000256" key="3">
    <source>
        <dbReference type="ARBA" id="ARBA00022454"/>
    </source>
</evidence>
<dbReference type="Proteomes" id="UP000242146">
    <property type="component" value="Unassembled WGS sequence"/>
</dbReference>
<dbReference type="Pfam" id="PF12719">
    <property type="entry name" value="Cnd3"/>
    <property type="match status" value="1"/>
</dbReference>
<evidence type="ECO:0000256" key="7">
    <source>
        <dbReference type="ARBA" id="ARBA00023306"/>
    </source>
</evidence>